<dbReference type="Gene3D" id="3.40.50.720">
    <property type="entry name" value="NAD(P)-binding Rossmann-like Domain"/>
    <property type="match status" value="1"/>
</dbReference>
<name>A0A7W8ELE4_9ACTN</name>
<dbReference type="InterPro" id="IPR036291">
    <property type="entry name" value="NAD(P)-bd_dom_sf"/>
</dbReference>
<dbReference type="PANTHER" id="PTHR12126">
    <property type="entry name" value="NADH-UBIQUINONE OXIDOREDUCTASE 39 KDA SUBUNIT-RELATED"/>
    <property type="match status" value="1"/>
</dbReference>
<dbReference type="InterPro" id="IPR051207">
    <property type="entry name" value="ComplexI_NDUFA9_subunit"/>
</dbReference>
<evidence type="ECO:0000313" key="3">
    <source>
        <dbReference type="Proteomes" id="UP000568380"/>
    </source>
</evidence>
<evidence type="ECO:0000313" key="2">
    <source>
        <dbReference type="EMBL" id="MBB5083799.1"/>
    </source>
</evidence>
<dbReference type="GO" id="GO:0044877">
    <property type="term" value="F:protein-containing complex binding"/>
    <property type="evidence" value="ECO:0007669"/>
    <property type="project" value="TreeGrafter"/>
</dbReference>
<dbReference type="Proteomes" id="UP000568380">
    <property type="component" value="Unassembled WGS sequence"/>
</dbReference>
<organism evidence="2 3">
    <name type="scientific">Nonomuraea endophytica</name>
    <dbReference type="NCBI Taxonomy" id="714136"/>
    <lineage>
        <taxon>Bacteria</taxon>
        <taxon>Bacillati</taxon>
        <taxon>Actinomycetota</taxon>
        <taxon>Actinomycetes</taxon>
        <taxon>Streptosporangiales</taxon>
        <taxon>Streptosporangiaceae</taxon>
        <taxon>Nonomuraea</taxon>
    </lineage>
</organism>
<dbReference type="RefSeq" id="WP_184973237.1">
    <property type="nucleotide sequence ID" value="NZ_JACHIN010000019.1"/>
</dbReference>
<protein>
    <submittedName>
        <fullName evidence="2">Uncharacterized protein YbjT (DUF2867 family)</fullName>
    </submittedName>
</protein>
<reference evidence="2 3" key="1">
    <citation type="submission" date="2020-08" db="EMBL/GenBank/DDBJ databases">
        <title>Genomic Encyclopedia of Type Strains, Phase IV (KMG-IV): sequencing the most valuable type-strain genomes for metagenomic binning, comparative biology and taxonomic classification.</title>
        <authorList>
            <person name="Goeker M."/>
        </authorList>
    </citation>
    <scope>NUCLEOTIDE SEQUENCE [LARGE SCALE GENOMIC DNA]</scope>
    <source>
        <strain evidence="2 3">DSM 45385</strain>
    </source>
</reference>
<dbReference type="PANTHER" id="PTHR12126:SF11">
    <property type="entry name" value="NADH DEHYDROGENASE [UBIQUINONE] 1 ALPHA SUBCOMPLEX SUBUNIT 9, MITOCHONDRIAL"/>
    <property type="match status" value="1"/>
</dbReference>
<dbReference type="SUPFAM" id="SSF51735">
    <property type="entry name" value="NAD(P)-binding Rossmann-fold domains"/>
    <property type="match status" value="1"/>
</dbReference>
<dbReference type="InterPro" id="IPR016040">
    <property type="entry name" value="NAD(P)-bd_dom"/>
</dbReference>
<dbReference type="Pfam" id="PF13460">
    <property type="entry name" value="NAD_binding_10"/>
    <property type="match status" value="1"/>
</dbReference>
<proteinExistence type="predicted"/>
<comment type="caution">
    <text evidence="2">The sequence shown here is derived from an EMBL/GenBank/DDBJ whole genome shotgun (WGS) entry which is preliminary data.</text>
</comment>
<gene>
    <name evidence="2" type="ORF">HNR40_009304</name>
</gene>
<feature type="domain" description="NAD(P)-binding" evidence="1">
    <location>
        <begin position="8"/>
        <end position="141"/>
    </location>
</feature>
<accession>A0A7W8ELE4</accession>
<evidence type="ECO:0000259" key="1">
    <source>
        <dbReference type="Pfam" id="PF13460"/>
    </source>
</evidence>
<dbReference type="AlphaFoldDB" id="A0A7W8ELE4"/>
<dbReference type="EMBL" id="JACHIN010000019">
    <property type="protein sequence ID" value="MBB5083799.1"/>
    <property type="molecule type" value="Genomic_DNA"/>
</dbReference>
<sequence length="252" mass="26763">MTRILVTGAGGRLGGAVLGRLGGEAELRAVSRSARTGDKVEWVIADLTTGQGIAEAVDGVDVILHLAAAPYKGRYTRRVELDGTTALLAAARQAGVGHLVYISIVGVDRVPWGYFRTKVAAEKLVRAGGVPWTILRVTQFYEFLDQALTGMARLGLLVAEPGSGIQPVDVRDVAGELAARVTAGPTQAISEYGGPEVLDFAEAVKAWRRARKQRPILRMRLPGGFGRAVRAGDLTTTARPSGTITWSEYLSG</sequence>
<keyword evidence="3" id="KW-1185">Reference proteome</keyword>